<feature type="compositionally biased region" description="Polar residues" evidence="1">
    <location>
        <begin position="628"/>
        <end position="641"/>
    </location>
</feature>
<dbReference type="Proteomes" id="UP000492821">
    <property type="component" value="Unassembled WGS sequence"/>
</dbReference>
<feature type="region of interest" description="Disordered" evidence="1">
    <location>
        <begin position="50"/>
        <end position="95"/>
    </location>
</feature>
<feature type="region of interest" description="Disordered" evidence="1">
    <location>
        <begin position="595"/>
        <end position="644"/>
    </location>
</feature>
<evidence type="ECO:0000313" key="2">
    <source>
        <dbReference type="Proteomes" id="UP000492821"/>
    </source>
</evidence>
<feature type="compositionally biased region" description="Low complexity" evidence="1">
    <location>
        <begin position="963"/>
        <end position="976"/>
    </location>
</feature>
<dbReference type="AlphaFoldDB" id="A0A7E4V2B4"/>
<organism evidence="2 3">
    <name type="scientific">Panagrellus redivivus</name>
    <name type="common">Microworm</name>
    <dbReference type="NCBI Taxonomy" id="6233"/>
    <lineage>
        <taxon>Eukaryota</taxon>
        <taxon>Metazoa</taxon>
        <taxon>Ecdysozoa</taxon>
        <taxon>Nematoda</taxon>
        <taxon>Chromadorea</taxon>
        <taxon>Rhabditida</taxon>
        <taxon>Tylenchina</taxon>
        <taxon>Panagrolaimomorpha</taxon>
        <taxon>Panagrolaimoidea</taxon>
        <taxon>Panagrolaimidae</taxon>
        <taxon>Panagrellus</taxon>
    </lineage>
</organism>
<keyword evidence="2" id="KW-1185">Reference proteome</keyword>
<name>A0A7E4V2B4_PANRE</name>
<feature type="compositionally biased region" description="Basic residues" evidence="1">
    <location>
        <begin position="600"/>
        <end position="613"/>
    </location>
</feature>
<feature type="compositionally biased region" description="Polar residues" evidence="1">
    <location>
        <begin position="977"/>
        <end position="996"/>
    </location>
</feature>
<feature type="region of interest" description="Disordered" evidence="1">
    <location>
        <begin position="927"/>
        <end position="1032"/>
    </location>
</feature>
<accession>A0A7E4V2B4</accession>
<proteinExistence type="predicted"/>
<protein>
    <submittedName>
        <fullName evidence="3">MSP domain-containing protein</fullName>
    </submittedName>
</protein>
<reference evidence="3" key="2">
    <citation type="submission" date="2020-10" db="UniProtKB">
        <authorList>
            <consortium name="WormBaseParasite"/>
        </authorList>
    </citation>
    <scope>IDENTIFICATION</scope>
</reference>
<evidence type="ECO:0000256" key="1">
    <source>
        <dbReference type="SAM" id="MobiDB-lite"/>
    </source>
</evidence>
<evidence type="ECO:0000313" key="3">
    <source>
        <dbReference type="WBParaSite" id="Pan_g15357.t2"/>
    </source>
</evidence>
<dbReference type="WBParaSite" id="Pan_g15357.t2">
    <property type="protein sequence ID" value="Pan_g15357.t2"/>
    <property type="gene ID" value="Pan_g15357"/>
</dbReference>
<reference evidence="2" key="1">
    <citation type="journal article" date="2013" name="Genetics">
        <title>The draft genome and transcriptome of Panagrellus redivivus are shaped by the harsh demands of a free-living lifestyle.</title>
        <authorList>
            <person name="Srinivasan J."/>
            <person name="Dillman A.R."/>
            <person name="Macchietto M.G."/>
            <person name="Heikkinen L."/>
            <person name="Lakso M."/>
            <person name="Fracchia K.M."/>
            <person name="Antoshechkin I."/>
            <person name="Mortazavi A."/>
            <person name="Wong G."/>
            <person name="Sternberg P.W."/>
        </authorList>
    </citation>
    <scope>NUCLEOTIDE SEQUENCE [LARGE SCALE GENOMIC DNA]</scope>
    <source>
        <strain evidence="2">MT8872</strain>
    </source>
</reference>
<feature type="compositionally biased region" description="Basic and acidic residues" evidence="1">
    <location>
        <begin position="927"/>
        <end position="940"/>
    </location>
</feature>
<sequence length="1080" mass="123288">MPHAKPPARSVSYQGSYIEWPVADDEDDIIYCRSAVGGFKRKPKNVKVMSASSTKLEIPPELTISEPAKTSKKRGQTRGARQSEQKVADLFTGPPRLDRCDTVGSMATVSTAYDDDLMEDLPPPLSPIEKPAPLETMPSKSNIWSEIKSGTYASSASAPKSSTKYEVPSWTDKLAKNYGDPEIAKTRPWLTDEQNAMLKTLDPDKKMRGKFVVYNYNEELKAYPERPMFDLPSPEQVVEEQHETLKYINNTIALYRTMIRNSAHPRPSGVKEQPLKPLFLPFLRRNLRYNKYLPEKITTKIQMTANKKVQFEDLSMEETSSETTNDSNDGILPCSQDIIVKLVSIRHNLLPAGYHASVTFYYTFRNPRTNKFTKVRKIASSTVTIEVKDDLIPVLIDMPSDCEFSEADAKEIYIILRVVFFEEPQEVPAGRSLRSVPARIAGQCERAREAQENSKNRGVDKCNTETAMLGTYKITERDPEWVCHGGTTSIILVDEDKLNASLNGRSWQSDGSMVLKVVSLAKKFHTNPFVHLNVKSADDDETTVKSANAKRRKSNPSDGVLVPYTYEMVDEFQYEIPPYMIYQLELDMFRKPPKDNRHSVPCHRGRGRGRGGRGIHVGVGRPRIPRDTPTNDQQTGHSSKPTKAEQIIKSDHNLQEALAECDARAPPPKKFAYKLAKKPRNCVFCEVYHPNLFALMWHLKTCHSRFSYVYRSAIEYKPGHYCPGIVMKVAPPEEDVYWHNRKVTMWYMNDLVWPRQYSLSDSFVTPCNTLFKEITDGLIDVMPKHEYDEFINKEGPRPLHNQYTVTGRVDVKVPEWTHQKMVRDINEITDLDFLETKFYMMWNKFTCENGRPSGREFNYYRLCRMFVEQNREAIQEENVVMPMMTLFVYFKTENMINEDEFYDINMRMNRDYDAETDIMHPIQEHHRERAERGILRAERKANRKASTRPKKEPKCAPTTRVLRSNTSSSSRDNMSSQPHGVSSMDSIASSNADNQPLSSSESLDDIELPKPKRPRFIVGDNASLDATPSSSRGLHLQKSALPHAAAMAQSFQSHLPVNESKSTDPLTIPDDAEPHRCVLI</sequence>